<comment type="caution">
    <text evidence="2">The sequence shown here is derived from an EMBL/GenBank/DDBJ whole genome shotgun (WGS) entry which is preliminary data.</text>
</comment>
<dbReference type="EMBL" id="CAXLJM020000093">
    <property type="protein sequence ID" value="CAL8132702.1"/>
    <property type="molecule type" value="Genomic_DNA"/>
</dbReference>
<protein>
    <submittedName>
        <fullName evidence="2">Uncharacterized protein</fullName>
    </submittedName>
</protein>
<evidence type="ECO:0000313" key="2">
    <source>
        <dbReference type="EMBL" id="CAL8132702.1"/>
    </source>
</evidence>
<name>A0ABP1RPT4_9HEXA</name>
<accession>A0ABP1RPT4</accession>
<feature type="signal peptide" evidence="1">
    <location>
        <begin position="1"/>
        <end position="20"/>
    </location>
</feature>
<keyword evidence="1" id="KW-0732">Signal</keyword>
<reference evidence="2 3" key="1">
    <citation type="submission" date="2024-08" db="EMBL/GenBank/DDBJ databases">
        <authorList>
            <person name="Cucini C."/>
            <person name="Frati F."/>
        </authorList>
    </citation>
    <scope>NUCLEOTIDE SEQUENCE [LARGE SCALE GENOMIC DNA]</scope>
</reference>
<dbReference type="Proteomes" id="UP001642540">
    <property type="component" value="Unassembled WGS sequence"/>
</dbReference>
<sequence length="110" mass="12236">MGSKIFILFGILAFVAAVHCKPSPKKIQITQAQEMVLPPHGFIPSVTLCSLSTSKEDCQAQQAEQAKANDREELARLNKWQEGLSSYGMANWRSELPTIAKRYDELTAKV</sequence>
<evidence type="ECO:0000256" key="1">
    <source>
        <dbReference type="SAM" id="SignalP"/>
    </source>
</evidence>
<organism evidence="2 3">
    <name type="scientific">Orchesella dallaii</name>
    <dbReference type="NCBI Taxonomy" id="48710"/>
    <lineage>
        <taxon>Eukaryota</taxon>
        <taxon>Metazoa</taxon>
        <taxon>Ecdysozoa</taxon>
        <taxon>Arthropoda</taxon>
        <taxon>Hexapoda</taxon>
        <taxon>Collembola</taxon>
        <taxon>Entomobryomorpha</taxon>
        <taxon>Entomobryoidea</taxon>
        <taxon>Orchesellidae</taxon>
        <taxon>Orchesellinae</taxon>
        <taxon>Orchesella</taxon>
    </lineage>
</organism>
<evidence type="ECO:0000313" key="3">
    <source>
        <dbReference type="Proteomes" id="UP001642540"/>
    </source>
</evidence>
<keyword evidence="3" id="KW-1185">Reference proteome</keyword>
<gene>
    <name evidence="2" type="ORF">ODALV1_LOCUS24720</name>
</gene>
<feature type="chain" id="PRO_5047049839" evidence="1">
    <location>
        <begin position="21"/>
        <end position="110"/>
    </location>
</feature>
<proteinExistence type="predicted"/>